<dbReference type="PANTHER" id="PTHR30308">
    <property type="entry name" value="TMRNA-BINDING COMPONENT OF TRANS-TRANSLATION TAGGING COMPLEX"/>
    <property type="match status" value="1"/>
</dbReference>
<dbReference type="HAMAP" id="MF_00023">
    <property type="entry name" value="SmpB"/>
    <property type="match status" value="1"/>
</dbReference>
<dbReference type="AlphaFoldDB" id="F3ZTD3"/>
<dbReference type="InterPro" id="IPR000037">
    <property type="entry name" value="SsrA-bd_prot"/>
</dbReference>
<keyword evidence="1 3" id="KW-0963">Cytoplasm</keyword>
<dbReference type="OrthoDB" id="9805462at2"/>
<comment type="similarity">
    <text evidence="3">Belongs to the SmpB family.</text>
</comment>
<evidence type="ECO:0000313" key="5">
    <source>
        <dbReference type="Proteomes" id="UP000018439"/>
    </source>
</evidence>
<dbReference type="NCBIfam" id="NF003843">
    <property type="entry name" value="PRK05422.1"/>
    <property type="match status" value="1"/>
</dbReference>
<dbReference type="HOGENOM" id="CLU_108953_0_1_10"/>
<dbReference type="PANTHER" id="PTHR30308:SF2">
    <property type="entry name" value="SSRA-BINDING PROTEIN"/>
    <property type="match status" value="1"/>
</dbReference>
<dbReference type="STRING" id="679937.Bcop_0809"/>
<dbReference type="InterPro" id="IPR020081">
    <property type="entry name" value="SsrA-bd_prot_CS"/>
</dbReference>
<comment type="subcellular location">
    <subcellularLocation>
        <location evidence="3">Cytoplasm</location>
    </subcellularLocation>
    <text evidence="3">The tmRNA-SmpB complex associates with stalled 70S ribosomes.</text>
</comment>
<dbReference type="GO" id="GO:0003723">
    <property type="term" value="F:RNA binding"/>
    <property type="evidence" value="ECO:0007669"/>
    <property type="project" value="UniProtKB-UniRule"/>
</dbReference>
<keyword evidence="5" id="KW-1185">Reference proteome</keyword>
<evidence type="ECO:0000313" key="4">
    <source>
        <dbReference type="EMBL" id="EGJ71023.1"/>
    </source>
</evidence>
<sequence length="150" mass="17679">MKQSNINIKNRRATFDYEVLDTYTAGIVLTGTEIKSIRNGKASLVDTFCVFYEDELWVKNMHVTEYFYGSFNNHQVRRDRKLLLNKKELEKLQRGTKETGNTIVPLRLFINEKGLAKLVIALARGKKQYDKRESLKEKDARREIDRMFKQ</sequence>
<protein>
    <recommendedName>
        <fullName evidence="3">SsrA-binding protein</fullName>
    </recommendedName>
    <alternativeName>
        <fullName evidence="3">Small protein B</fullName>
    </alternativeName>
</protein>
<dbReference type="Pfam" id="PF01668">
    <property type="entry name" value="SmpB"/>
    <property type="match status" value="1"/>
</dbReference>
<comment type="function">
    <text evidence="3">Required for rescue of stalled ribosomes mediated by trans-translation. Binds to transfer-messenger RNA (tmRNA), required for stable association of tmRNA with ribosomes. tmRNA and SmpB together mimic tRNA shape, replacing the anticodon stem-loop with SmpB. tmRNA is encoded by the ssrA gene; the 2 termini fold to resemble tRNA(Ala) and it encodes a 'tag peptide', a short internal open reading frame. During trans-translation Ala-aminoacylated tmRNA acts like a tRNA, entering the A-site of stalled ribosomes, displacing the stalled mRNA. The ribosome then switches to translate the ORF on the tmRNA; the nascent peptide is terminated with the 'tag peptide' encoded by the tmRNA and targeted for degradation. The ribosome is freed to recommence translation, which seems to be the essential function of trans-translation.</text>
</comment>
<dbReference type="CDD" id="cd09294">
    <property type="entry name" value="SmpB"/>
    <property type="match status" value="1"/>
</dbReference>
<dbReference type="Proteomes" id="UP000018439">
    <property type="component" value="Chromosome"/>
</dbReference>
<evidence type="ECO:0000256" key="2">
    <source>
        <dbReference type="ARBA" id="ARBA00022884"/>
    </source>
</evidence>
<dbReference type="GO" id="GO:0070929">
    <property type="term" value="P:trans-translation"/>
    <property type="evidence" value="ECO:0007669"/>
    <property type="project" value="UniProtKB-UniRule"/>
</dbReference>
<evidence type="ECO:0000256" key="3">
    <source>
        <dbReference type="HAMAP-Rule" id="MF_00023"/>
    </source>
</evidence>
<evidence type="ECO:0000256" key="1">
    <source>
        <dbReference type="ARBA" id="ARBA00022490"/>
    </source>
</evidence>
<dbReference type="eggNOG" id="COG0691">
    <property type="taxonomic scope" value="Bacteria"/>
</dbReference>
<reference evidence="4 5" key="1">
    <citation type="journal article" date="2011" name="Stand. Genomic Sci.">
        <title>Non-contiguous finished genome sequence of Bacteroides coprosuis type strain (PC139).</title>
        <authorList>
            <person name="Land M."/>
            <person name="Held B."/>
            <person name="Gronow S."/>
            <person name="Abt B."/>
            <person name="Lucas S."/>
            <person name="Del Rio T.G."/>
            <person name="Nolan M."/>
            <person name="Tice H."/>
            <person name="Cheng J.F."/>
            <person name="Pitluck S."/>
            <person name="Liolios K."/>
            <person name="Pagani I."/>
            <person name="Ivanova N."/>
            <person name="Mavromatis K."/>
            <person name="Mikhailova N."/>
            <person name="Pati A."/>
            <person name="Tapia R."/>
            <person name="Han C."/>
            <person name="Goodwin L."/>
            <person name="Chen A."/>
            <person name="Palaniappan K."/>
            <person name="Hauser L."/>
            <person name="Brambilla E.M."/>
            <person name="Rohde M."/>
            <person name="Goker M."/>
            <person name="Detter J.C."/>
            <person name="Woyke T."/>
            <person name="Bristow J."/>
            <person name="Eisen J.A."/>
            <person name="Markowitz V."/>
            <person name="Hugenholtz P."/>
            <person name="Kyrpides N.C."/>
            <person name="Klenk H.P."/>
            <person name="Lapidus A."/>
        </authorList>
    </citation>
    <scope>NUCLEOTIDE SEQUENCE</scope>
    <source>
        <strain evidence="4 5">DSM 18011</strain>
    </source>
</reference>
<gene>
    <name evidence="3" type="primary">smpB</name>
    <name evidence="4" type="ORF">Bcop_0809</name>
</gene>
<dbReference type="SUPFAM" id="SSF74982">
    <property type="entry name" value="Small protein B (SmpB)"/>
    <property type="match status" value="1"/>
</dbReference>
<dbReference type="GO" id="GO:0070930">
    <property type="term" value="P:trans-translation-dependent protein tagging"/>
    <property type="evidence" value="ECO:0007669"/>
    <property type="project" value="TreeGrafter"/>
</dbReference>
<organism evidence="4 5">
    <name type="scientific">Bacteroides coprosuis DSM 18011</name>
    <dbReference type="NCBI Taxonomy" id="679937"/>
    <lineage>
        <taxon>Bacteria</taxon>
        <taxon>Pseudomonadati</taxon>
        <taxon>Bacteroidota</taxon>
        <taxon>Bacteroidia</taxon>
        <taxon>Bacteroidales</taxon>
        <taxon>Bacteroidaceae</taxon>
        <taxon>Bacteroides</taxon>
    </lineage>
</organism>
<dbReference type="GO" id="GO:0005829">
    <property type="term" value="C:cytosol"/>
    <property type="evidence" value="ECO:0007669"/>
    <property type="project" value="TreeGrafter"/>
</dbReference>
<dbReference type="EMBL" id="CM001167">
    <property type="protein sequence ID" value="EGJ71023.1"/>
    <property type="molecule type" value="Genomic_DNA"/>
</dbReference>
<dbReference type="PROSITE" id="PS01317">
    <property type="entry name" value="SSRP"/>
    <property type="match status" value="1"/>
</dbReference>
<keyword evidence="2 3" id="KW-0694">RNA-binding</keyword>
<accession>F3ZTD3</accession>
<dbReference type="NCBIfam" id="TIGR00086">
    <property type="entry name" value="smpB"/>
    <property type="match status" value="1"/>
</dbReference>
<name>F3ZTD3_9BACE</name>
<dbReference type="InterPro" id="IPR023620">
    <property type="entry name" value="SmpB"/>
</dbReference>
<dbReference type="Gene3D" id="2.40.280.10">
    <property type="match status" value="1"/>
</dbReference>
<proteinExistence type="inferred from homology"/>